<dbReference type="Gene3D" id="3.40.50.720">
    <property type="entry name" value="NAD(P)-binding Rossmann-like Domain"/>
    <property type="match status" value="1"/>
</dbReference>
<sequence length="258" mass="27827">MTRVLVAGGTGVAGRQVVAELLRREYEVRVLTRHGGAPFTEIEHALGDLVSGEGLPDALEGVDVVVDTTDGKTRKTRAVLGAGAENLLEAAAVQGVSRAILLSIVNVDRASFSYYQAKYAQEQIYARSPLDTVVVRATQFHDFVPMIVGPSSRVGILPAFRGIRFQTIDTRDVALALADAVSDDEDVPDGPVTIGGPEIRTARNLVEAWKRTTGSRGVVVPAPLPGTLGRFFRDGLNLVPENTYGTITFEEWARSDRR</sequence>
<dbReference type="AlphaFoldDB" id="A0A1G8EXM2"/>
<keyword evidence="3" id="KW-1185">Reference proteome</keyword>
<protein>
    <submittedName>
        <fullName evidence="2">Uncharacterized conserved protein YbjT, contains NAD(P)-binding and DUF2867 domains</fullName>
    </submittedName>
</protein>
<dbReference type="InterPro" id="IPR051207">
    <property type="entry name" value="ComplexI_NDUFA9_subunit"/>
</dbReference>
<name>A0A1G8EXM2_9NOCA</name>
<dbReference type="InterPro" id="IPR036291">
    <property type="entry name" value="NAD(P)-bd_dom_sf"/>
</dbReference>
<gene>
    <name evidence="2" type="ORF">SAMN05444695_10396</name>
</gene>
<dbReference type="EMBL" id="FNDN01000003">
    <property type="protein sequence ID" value="SDH74584.1"/>
    <property type="molecule type" value="Genomic_DNA"/>
</dbReference>
<dbReference type="OrthoDB" id="9771302at2"/>
<dbReference type="PANTHER" id="PTHR12126">
    <property type="entry name" value="NADH-UBIQUINONE OXIDOREDUCTASE 39 KDA SUBUNIT-RELATED"/>
    <property type="match status" value="1"/>
</dbReference>
<organism evidence="2 3">
    <name type="scientific">Rhodococcus triatomae</name>
    <dbReference type="NCBI Taxonomy" id="300028"/>
    <lineage>
        <taxon>Bacteria</taxon>
        <taxon>Bacillati</taxon>
        <taxon>Actinomycetota</taxon>
        <taxon>Actinomycetes</taxon>
        <taxon>Mycobacteriales</taxon>
        <taxon>Nocardiaceae</taxon>
        <taxon>Rhodococcus</taxon>
    </lineage>
</organism>
<dbReference type="GO" id="GO:0044877">
    <property type="term" value="F:protein-containing complex binding"/>
    <property type="evidence" value="ECO:0007669"/>
    <property type="project" value="TreeGrafter"/>
</dbReference>
<evidence type="ECO:0000259" key="1">
    <source>
        <dbReference type="Pfam" id="PF13460"/>
    </source>
</evidence>
<reference evidence="2 3" key="1">
    <citation type="submission" date="2016-10" db="EMBL/GenBank/DDBJ databases">
        <authorList>
            <person name="de Groot N.N."/>
        </authorList>
    </citation>
    <scope>NUCLEOTIDE SEQUENCE [LARGE SCALE GENOMIC DNA]</scope>
    <source>
        <strain evidence="2 3">DSM 44892</strain>
    </source>
</reference>
<proteinExistence type="predicted"/>
<evidence type="ECO:0000313" key="2">
    <source>
        <dbReference type="EMBL" id="SDH74584.1"/>
    </source>
</evidence>
<evidence type="ECO:0000313" key="3">
    <source>
        <dbReference type="Proteomes" id="UP000183263"/>
    </source>
</evidence>
<dbReference type="InterPro" id="IPR016040">
    <property type="entry name" value="NAD(P)-bd_dom"/>
</dbReference>
<dbReference type="RefSeq" id="WP_072736417.1">
    <property type="nucleotide sequence ID" value="NZ_CP048813.1"/>
</dbReference>
<feature type="domain" description="NAD(P)-binding" evidence="1">
    <location>
        <begin position="8"/>
        <end position="183"/>
    </location>
</feature>
<dbReference type="Pfam" id="PF13460">
    <property type="entry name" value="NAD_binding_10"/>
    <property type="match status" value="1"/>
</dbReference>
<dbReference type="Proteomes" id="UP000183263">
    <property type="component" value="Unassembled WGS sequence"/>
</dbReference>
<dbReference type="SUPFAM" id="SSF51735">
    <property type="entry name" value="NAD(P)-binding Rossmann-fold domains"/>
    <property type="match status" value="1"/>
</dbReference>
<accession>A0A1G8EXM2</accession>
<dbReference type="PANTHER" id="PTHR12126:SF11">
    <property type="entry name" value="NADH DEHYDROGENASE [UBIQUINONE] 1 ALPHA SUBCOMPLEX SUBUNIT 9, MITOCHONDRIAL"/>
    <property type="match status" value="1"/>
</dbReference>